<comment type="function">
    <text evidence="2 3">Regulatory subunit of casein kinase II/CK2. As part of the kinase complex regulates the basal catalytic activity of the alpha subunit a constitutively active serine/threonine-protein kinase that phosphorylates a large number of substrates containing acidic residues C-terminal to the phosphorylated serine or threonine.</text>
</comment>
<dbReference type="InterPro" id="IPR035991">
    <property type="entry name" value="Casein_kinase_II_beta-like"/>
</dbReference>
<dbReference type="FunFam" id="2.20.25.20:FF:000002">
    <property type="entry name" value="Casein kinase II subunit beta"/>
    <property type="match status" value="1"/>
</dbReference>
<dbReference type="PRINTS" id="PR00472">
    <property type="entry name" value="CASNKINASEII"/>
</dbReference>
<organism evidence="5 6">
    <name type="scientific">Synchytrium endobioticum</name>
    <dbReference type="NCBI Taxonomy" id="286115"/>
    <lineage>
        <taxon>Eukaryota</taxon>
        <taxon>Fungi</taxon>
        <taxon>Fungi incertae sedis</taxon>
        <taxon>Chytridiomycota</taxon>
        <taxon>Chytridiomycota incertae sedis</taxon>
        <taxon>Chytridiomycetes</taxon>
        <taxon>Synchytriales</taxon>
        <taxon>Synchytriaceae</taxon>
        <taxon>Synchytrium</taxon>
    </lineage>
</organism>
<evidence type="ECO:0000256" key="3">
    <source>
        <dbReference type="RuleBase" id="RU361268"/>
    </source>
</evidence>
<feature type="region of interest" description="Disordered" evidence="4">
    <location>
        <begin position="66"/>
        <end position="85"/>
    </location>
</feature>
<comment type="subunit">
    <text evidence="3">Tetramer of two alpha and two beta subunits.</text>
</comment>
<dbReference type="Proteomes" id="UP000317494">
    <property type="component" value="Unassembled WGS sequence"/>
</dbReference>
<dbReference type="VEuPathDB" id="FungiDB:SeMB42_g01958"/>
<evidence type="ECO:0000256" key="4">
    <source>
        <dbReference type="SAM" id="MobiDB-lite"/>
    </source>
</evidence>
<name>A0A507DI32_9FUNG</name>
<sequence>MSEDGSESSYGKYWVEWFQQQKGNEFFCEVDEDYILDRFNLTGLYTQVRHYNLAFDTITDAADCQPTNHQNNDASTSSSSLTNLNDMDDETRAEIEKAARHLYGLIHARYVLTAKGLAKMAEKYRSGEFGRCPRVLCHNQLTLPVGLSDLPGVTSVKLYCPKCEDIYNPPYRRHVVIDGAYFGTTLPHLLLQVHPNLIPTKTTERYVPRIFGFKLHSIATEHRKQDEVRQHQIARLDRPLEAEE</sequence>
<protein>
    <recommendedName>
        <fullName evidence="3">Casein kinase II subunit beta</fullName>
        <shortName evidence="3">CK II beta</shortName>
    </recommendedName>
</protein>
<gene>
    <name evidence="5" type="ORF">SeMB42_g01958</name>
</gene>
<dbReference type="GO" id="GO:0034456">
    <property type="term" value="C:UTP-C complex"/>
    <property type="evidence" value="ECO:0007669"/>
    <property type="project" value="TreeGrafter"/>
</dbReference>
<dbReference type="GO" id="GO:0005956">
    <property type="term" value="C:protein kinase CK2 complex"/>
    <property type="evidence" value="ECO:0007669"/>
    <property type="project" value="UniProtKB-UniRule"/>
</dbReference>
<proteinExistence type="inferred from homology"/>
<dbReference type="STRING" id="286115.A0A507DI32"/>
<comment type="caution">
    <text evidence="5">The sequence shown here is derived from an EMBL/GenBank/DDBJ whole genome shotgun (WGS) entry which is preliminary data.</text>
</comment>
<dbReference type="GO" id="GO:0006359">
    <property type="term" value="P:regulation of transcription by RNA polymerase III"/>
    <property type="evidence" value="ECO:0007669"/>
    <property type="project" value="TreeGrafter"/>
</dbReference>
<reference evidence="5 6" key="1">
    <citation type="journal article" date="2019" name="Sci. Rep.">
        <title>Comparative genomics of chytrid fungi reveal insights into the obligate biotrophic and pathogenic lifestyle of Synchytrium endobioticum.</title>
        <authorList>
            <person name="van de Vossenberg B.T.L.H."/>
            <person name="Warris S."/>
            <person name="Nguyen H.D.T."/>
            <person name="van Gent-Pelzer M.P.E."/>
            <person name="Joly D.L."/>
            <person name="van de Geest H.C."/>
            <person name="Bonants P.J.M."/>
            <person name="Smith D.S."/>
            <person name="Levesque C.A."/>
            <person name="van der Lee T.A.J."/>
        </authorList>
    </citation>
    <scope>NUCLEOTIDE SEQUENCE [LARGE SCALE GENOMIC DNA]</scope>
    <source>
        <strain evidence="5 6">MB42</strain>
    </source>
</reference>
<dbReference type="SUPFAM" id="SSF57798">
    <property type="entry name" value="Casein kinase II beta subunit"/>
    <property type="match status" value="1"/>
</dbReference>
<dbReference type="PANTHER" id="PTHR11740:SF39">
    <property type="entry name" value="CASEIN KINASE II SUBUNIT BETA"/>
    <property type="match status" value="1"/>
</dbReference>
<evidence type="ECO:0000313" key="5">
    <source>
        <dbReference type="EMBL" id="TPX51332.1"/>
    </source>
</evidence>
<dbReference type="PANTHER" id="PTHR11740">
    <property type="entry name" value="CASEIN KINASE II SUBUNIT BETA"/>
    <property type="match status" value="1"/>
</dbReference>
<evidence type="ECO:0000256" key="1">
    <source>
        <dbReference type="ARBA" id="ARBA00006941"/>
    </source>
</evidence>
<dbReference type="AlphaFoldDB" id="A0A507DI32"/>
<evidence type="ECO:0000256" key="2">
    <source>
        <dbReference type="ARBA" id="ARBA00045899"/>
    </source>
</evidence>
<dbReference type="PROSITE" id="PS01101">
    <property type="entry name" value="CK2_BETA"/>
    <property type="match status" value="1"/>
</dbReference>
<dbReference type="Gene3D" id="2.20.25.20">
    <property type="match status" value="1"/>
</dbReference>
<dbReference type="GO" id="GO:0019887">
    <property type="term" value="F:protein kinase regulator activity"/>
    <property type="evidence" value="ECO:0007669"/>
    <property type="project" value="InterPro"/>
</dbReference>
<dbReference type="FunFam" id="1.10.1820.10:FF:000005">
    <property type="entry name" value="Casein kinase II subunit beta"/>
    <property type="match status" value="1"/>
</dbReference>
<evidence type="ECO:0000313" key="6">
    <source>
        <dbReference type="Proteomes" id="UP000317494"/>
    </source>
</evidence>
<keyword evidence="6" id="KW-1185">Reference proteome</keyword>
<accession>A0A507DI32</accession>
<dbReference type="SMART" id="SM01085">
    <property type="entry name" value="CK_II_beta"/>
    <property type="match status" value="1"/>
</dbReference>
<dbReference type="GO" id="GO:0005737">
    <property type="term" value="C:cytoplasm"/>
    <property type="evidence" value="ECO:0007669"/>
    <property type="project" value="TreeGrafter"/>
</dbReference>
<dbReference type="Pfam" id="PF01214">
    <property type="entry name" value="CK_II_beta"/>
    <property type="match status" value="1"/>
</dbReference>
<dbReference type="Gene3D" id="1.10.1820.10">
    <property type="entry name" value="protein kinase ck2 holoenzyme, chain C, domain 1"/>
    <property type="match status" value="1"/>
</dbReference>
<dbReference type="EMBL" id="QEAN01000055">
    <property type="protein sequence ID" value="TPX51332.1"/>
    <property type="molecule type" value="Genomic_DNA"/>
</dbReference>
<feature type="compositionally biased region" description="Low complexity" evidence="4">
    <location>
        <begin position="75"/>
        <end position="85"/>
    </location>
</feature>
<dbReference type="InterPro" id="IPR000704">
    <property type="entry name" value="Casein_kinase_II_reg-sub"/>
</dbReference>
<dbReference type="InterPro" id="IPR016149">
    <property type="entry name" value="Casein_kin_II_reg-sub_N"/>
</dbReference>
<comment type="similarity">
    <text evidence="1 3">Belongs to the casein kinase 2 subunit beta family.</text>
</comment>